<protein>
    <submittedName>
        <fullName evidence="3">Uncharacterized protein</fullName>
    </submittedName>
</protein>
<dbReference type="Proteomes" id="UP000622547">
    <property type="component" value="Unassembled WGS sequence"/>
</dbReference>
<feature type="transmembrane region" description="Helical" evidence="2">
    <location>
        <begin position="29"/>
        <end position="48"/>
    </location>
</feature>
<organism evidence="3 4">
    <name type="scientific">Planotetraspora phitsanulokensis</name>
    <dbReference type="NCBI Taxonomy" id="575192"/>
    <lineage>
        <taxon>Bacteria</taxon>
        <taxon>Bacillati</taxon>
        <taxon>Actinomycetota</taxon>
        <taxon>Actinomycetes</taxon>
        <taxon>Streptosporangiales</taxon>
        <taxon>Streptosporangiaceae</taxon>
        <taxon>Planotetraspora</taxon>
    </lineage>
</organism>
<keyword evidence="2" id="KW-0472">Membrane</keyword>
<reference evidence="3 4" key="1">
    <citation type="submission" date="2021-01" db="EMBL/GenBank/DDBJ databases">
        <title>Whole genome shotgun sequence of Planotetraspora phitsanulokensis NBRC 104273.</title>
        <authorList>
            <person name="Komaki H."/>
            <person name="Tamura T."/>
        </authorList>
    </citation>
    <scope>NUCLEOTIDE SEQUENCE [LARGE SCALE GENOMIC DNA]</scope>
    <source>
        <strain evidence="3 4">NBRC 104273</strain>
    </source>
</reference>
<sequence>MISPLFLESLAEFDVSWPLLANVGQTYDAVAALVTTLALLGVVGSLIMQARDVHVARLEGRRASHRELVRMALDDPVYRRAWAVSIPGADQYDRTRQHMYINLVVSFWGTGLELGTISEEELHYEAMTLFDGEAGRRYWKVARDIRIRTAEGPQRRFVRIMEAAYVEALSAGPPAVPSEDPASAATSPVSRDRERLTRVALGAAGAVTLVALGAVAGRMRRR</sequence>
<proteinExistence type="predicted"/>
<evidence type="ECO:0000256" key="2">
    <source>
        <dbReference type="SAM" id="Phobius"/>
    </source>
</evidence>
<dbReference type="EMBL" id="BOOP01000003">
    <property type="protein sequence ID" value="GII35714.1"/>
    <property type="molecule type" value="Genomic_DNA"/>
</dbReference>
<keyword evidence="2" id="KW-1133">Transmembrane helix</keyword>
<name>A0A8J3U436_9ACTN</name>
<feature type="region of interest" description="Disordered" evidence="1">
    <location>
        <begin position="172"/>
        <end position="191"/>
    </location>
</feature>
<dbReference type="InterPro" id="IPR045728">
    <property type="entry name" value="DUF6082"/>
</dbReference>
<keyword evidence="2" id="KW-0812">Transmembrane</keyword>
<comment type="caution">
    <text evidence="3">The sequence shown here is derived from an EMBL/GenBank/DDBJ whole genome shotgun (WGS) entry which is preliminary data.</text>
</comment>
<evidence type="ECO:0000256" key="1">
    <source>
        <dbReference type="SAM" id="MobiDB-lite"/>
    </source>
</evidence>
<evidence type="ECO:0000313" key="4">
    <source>
        <dbReference type="Proteomes" id="UP000622547"/>
    </source>
</evidence>
<keyword evidence="4" id="KW-1185">Reference proteome</keyword>
<gene>
    <name evidence="3" type="ORF">Pph01_07170</name>
</gene>
<dbReference type="Pfam" id="PF19560">
    <property type="entry name" value="DUF6082"/>
    <property type="match status" value="1"/>
</dbReference>
<evidence type="ECO:0000313" key="3">
    <source>
        <dbReference type="EMBL" id="GII35714.1"/>
    </source>
</evidence>
<feature type="transmembrane region" description="Helical" evidence="2">
    <location>
        <begin position="199"/>
        <end position="219"/>
    </location>
</feature>
<dbReference type="AlphaFoldDB" id="A0A8J3U436"/>
<accession>A0A8J3U436</accession>